<organism evidence="3 4">
    <name type="scientific">Tribonema minus</name>
    <dbReference type="NCBI Taxonomy" id="303371"/>
    <lineage>
        <taxon>Eukaryota</taxon>
        <taxon>Sar</taxon>
        <taxon>Stramenopiles</taxon>
        <taxon>Ochrophyta</taxon>
        <taxon>PX clade</taxon>
        <taxon>Xanthophyceae</taxon>
        <taxon>Tribonematales</taxon>
        <taxon>Tribonemataceae</taxon>
        <taxon>Tribonema</taxon>
    </lineage>
</organism>
<evidence type="ECO:0000313" key="4">
    <source>
        <dbReference type="Proteomes" id="UP000664859"/>
    </source>
</evidence>
<dbReference type="GO" id="GO:0005524">
    <property type="term" value="F:ATP binding"/>
    <property type="evidence" value="ECO:0007669"/>
    <property type="project" value="InterPro"/>
</dbReference>
<dbReference type="Proteomes" id="UP000664859">
    <property type="component" value="Unassembled WGS sequence"/>
</dbReference>
<evidence type="ECO:0000259" key="2">
    <source>
        <dbReference type="Pfam" id="PF01434"/>
    </source>
</evidence>
<dbReference type="Pfam" id="PF01434">
    <property type="entry name" value="Peptidase_M41"/>
    <property type="match status" value="1"/>
</dbReference>
<feature type="domain" description="Peptidase M41" evidence="2">
    <location>
        <begin position="20"/>
        <end position="75"/>
    </location>
</feature>
<accession>A0A836CBI2</accession>
<dbReference type="SUPFAM" id="SSF140990">
    <property type="entry name" value="FtsH protease domain-like"/>
    <property type="match status" value="1"/>
</dbReference>
<dbReference type="InterPro" id="IPR000642">
    <property type="entry name" value="Peptidase_M41"/>
</dbReference>
<feature type="region of interest" description="Disordered" evidence="1">
    <location>
        <begin position="97"/>
        <end position="121"/>
    </location>
</feature>
<protein>
    <recommendedName>
        <fullName evidence="2">Peptidase M41 domain-containing protein</fullName>
    </recommendedName>
</protein>
<dbReference type="GO" id="GO:0004222">
    <property type="term" value="F:metalloendopeptidase activity"/>
    <property type="evidence" value="ECO:0007669"/>
    <property type="project" value="InterPro"/>
</dbReference>
<evidence type="ECO:0000256" key="1">
    <source>
        <dbReference type="SAM" id="MobiDB-lite"/>
    </source>
</evidence>
<dbReference type="GO" id="GO:0004176">
    <property type="term" value="F:ATP-dependent peptidase activity"/>
    <property type="evidence" value="ECO:0007669"/>
    <property type="project" value="InterPro"/>
</dbReference>
<dbReference type="GO" id="GO:0006508">
    <property type="term" value="P:proteolysis"/>
    <property type="evidence" value="ECO:0007669"/>
    <property type="project" value="InterPro"/>
</dbReference>
<name>A0A836CBI2_9STRA</name>
<sequence>MIMRLGFGSSIGLFAPSDWSALSELTSQKIEQEIQTILEEQYERAKALVAANMEPLRALERLLLEQEVVHEAGLKALLGEKATPDDNNTSTAAATLLPASSASAPDAGATAPKAAAAPVTAEPAEEELAGLAVLAMRGGAGRREL</sequence>
<keyword evidence="4" id="KW-1185">Reference proteome</keyword>
<dbReference type="InterPro" id="IPR037219">
    <property type="entry name" value="Peptidase_M41-like"/>
</dbReference>
<evidence type="ECO:0000313" key="3">
    <source>
        <dbReference type="EMBL" id="KAG5179442.1"/>
    </source>
</evidence>
<dbReference type="EMBL" id="JAFCMP010000468">
    <property type="protein sequence ID" value="KAG5179442.1"/>
    <property type="molecule type" value="Genomic_DNA"/>
</dbReference>
<dbReference type="AlphaFoldDB" id="A0A836CBI2"/>
<proteinExistence type="predicted"/>
<gene>
    <name evidence="3" type="ORF">JKP88DRAFT_224258</name>
</gene>
<reference evidence="3" key="1">
    <citation type="submission" date="2021-02" db="EMBL/GenBank/DDBJ databases">
        <title>First Annotated Genome of the Yellow-green Alga Tribonema minus.</title>
        <authorList>
            <person name="Mahan K.M."/>
        </authorList>
    </citation>
    <scope>NUCLEOTIDE SEQUENCE</scope>
    <source>
        <strain evidence="3">UTEX B ZZ1240</strain>
    </source>
</reference>
<dbReference type="Gene3D" id="1.20.58.760">
    <property type="entry name" value="Peptidase M41"/>
    <property type="match status" value="1"/>
</dbReference>
<comment type="caution">
    <text evidence="3">The sequence shown here is derived from an EMBL/GenBank/DDBJ whole genome shotgun (WGS) entry which is preliminary data.</text>
</comment>